<comment type="caution">
    <text evidence="2">The sequence shown here is derived from an EMBL/GenBank/DDBJ whole genome shotgun (WGS) entry which is preliminary data.</text>
</comment>
<gene>
    <name evidence="2" type="ORF">EV420DRAFT_1690988</name>
</gene>
<name>A0AA39IZJ5_ARMTA</name>
<feature type="region of interest" description="Disordered" evidence="1">
    <location>
        <begin position="213"/>
        <end position="232"/>
    </location>
</feature>
<feature type="compositionally biased region" description="Basic and acidic residues" evidence="1">
    <location>
        <begin position="331"/>
        <end position="344"/>
    </location>
</feature>
<feature type="compositionally biased region" description="Polar residues" evidence="1">
    <location>
        <begin position="455"/>
        <end position="472"/>
    </location>
</feature>
<keyword evidence="3" id="KW-1185">Reference proteome</keyword>
<feature type="region of interest" description="Disordered" evidence="1">
    <location>
        <begin position="178"/>
        <end position="204"/>
    </location>
</feature>
<evidence type="ECO:0000256" key="1">
    <source>
        <dbReference type="SAM" id="MobiDB-lite"/>
    </source>
</evidence>
<feature type="compositionally biased region" description="Basic and acidic residues" evidence="1">
    <location>
        <begin position="178"/>
        <end position="192"/>
    </location>
</feature>
<feature type="compositionally biased region" description="Polar residues" evidence="1">
    <location>
        <begin position="510"/>
        <end position="520"/>
    </location>
</feature>
<dbReference type="RefSeq" id="XP_060321521.1">
    <property type="nucleotide sequence ID" value="XM_060479337.1"/>
</dbReference>
<organism evidence="2 3">
    <name type="scientific">Armillaria tabescens</name>
    <name type="common">Ringless honey mushroom</name>
    <name type="synonym">Agaricus tabescens</name>
    <dbReference type="NCBI Taxonomy" id="1929756"/>
    <lineage>
        <taxon>Eukaryota</taxon>
        <taxon>Fungi</taxon>
        <taxon>Dikarya</taxon>
        <taxon>Basidiomycota</taxon>
        <taxon>Agaricomycotina</taxon>
        <taxon>Agaricomycetes</taxon>
        <taxon>Agaricomycetidae</taxon>
        <taxon>Agaricales</taxon>
        <taxon>Marasmiineae</taxon>
        <taxon>Physalacriaceae</taxon>
        <taxon>Desarmillaria</taxon>
    </lineage>
</organism>
<dbReference type="AlphaFoldDB" id="A0AA39IZJ5"/>
<evidence type="ECO:0000313" key="2">
    <source>
        <dbReference type="EMBL" id="KAK0433390.1"/>
    </source>
</evidence>
<accession>A0AA39IZJ5</accession>
<dbReference type="Proteomes" id="UP001175211">
    <property type="component" value="Unassembled WGS sequence"/>
</dbReference>
<reference evidence="2" key="1">
    <citation type="submission" date="2023-06" db="EMBL/GenBank/DDBJ databases">
        <authorList>
            <consortium name="Lawrence Berkeley National Laboratory"/>
            <person name="Ahrendt S."/>
            <person name="Sahu N."/>
            <person name="Indic B."/>
            <person name="Wong-Bajracharya J."/>
            <person name="Merenyi Z."/>
            <person name="Ke H.-M."/>
            <person name="Monk M."/>
            <person name="Kocsube S."/>
            <person name="Drula E."/>
            <person name="Lipzen A."/>
            <person name="Balint B."/>
            <person name="Henrissat B."/>
            <person name="Andreopoulos B."/>
            <person name="Martin F.M."/>
            <person name="Harder C.B."/>
            <person name="Rigling D."/>
            <person name="Ford K.L."/>
            <person name="Foster G.D."/>
            <person name="Pangilinan J."/>
            <person name="Papanicolaou A."/>
            <person name="Barry K."/>
            <person name="LaButti K."/>
            <person name="Viragh M."/>
            <person name="Koriabine M."/>
            <person name="Yan M."/>
            <person name="Riley R."/>
            <person name="Champramary S."/>
            <person name="Plett K.L."/>
            <person name="Tsai I.J."/>
            <person name="Slot J."/>
            <person name="Sipos G."/>
            <person name="Plett J."/>
            <person name="Nagy L.G."/>
            <person name="Grigoriev I.V."/>
        </authorList>
    </citation>
    <scope>NUCLEOTIDE SEQUENCE</scope>
    <source>
        <strain evidence="2">CCBAS 213</strain>
    </source>
</reference>
<sequence length="707" mass="79400">MTTLPRHDLCLACRVKSIYKRGIKQLVDALPSGGTYKQPSIGAPVLEENMKLLQKNLWGASRPGEITPSIFLFHSGDNEYHAANRLSPSTSNGSSGASNHILHVPPIDGDYSPWRQPISHSDDHSAHQRAWCSSTPNENLWQLLLHSHSDRLSRVSNADNRQRYQPYFRSRPLLRYTQDSDKQLPENFRDDSTSPPGTLLGNDPEENVMTRIHRHDSRHSSPPPHVLDVEGGRRSVRLHDSFVNRDRKLPPLVLDREDLRLPPVHRPYRYEATSPENEGYRSLHEDFPSLSRHQLPTPPGSSSSPLAPNFRGFSDHHRPWRSRPIHQPQEASREKDHHDVRGTSRDLPPPVYDSLMDEALSDDNYPNDRISTLIPFYMLSRMTYGTQERNEGYTHDRVLHSAYEDSNQSLLNSSHSDKVFGPSTNKEYAAASRSLPSPIDDLPMNEASFDLIHGNNRSRMSGASTASTNSDASVHDSPRRRMHLDGAHEEAGHVVQPNAAVPVSEPLQSKVTGMSYSPPTSDDEEVDQLSEDKPKSGPVNTGYLRFQFMPGNTTSRTYKTVFYPGDDKALPSTPWNTRAMLALTDPDHSTVYADIRRMQQLEKDSLTAIPRASEFHFFYDSSMSDIVHNSPYPKSLLFSNNPFLDAHIVEIQEVSFPGNSVLETHGPIPAFTSTSPTATDEVVSTTSELDSLTEDSESCVYRIRSAT</sequence>
<feature type="region of interest" description="Disordered" evidence="1">
    <location>
        <begin position="510"/>
        <end position="544"/>
    </location>
</feature>
<dbReference type="EMBL" id="JAUEPS010000229">
    <property type="protein sequence ID" value="KAK0433390.1"/>
    <property type="molecule type" value="Genomic_DNA"/>
</dbReference>
<feature type="region of interest" description="Disordered" evidence="1">
    <location>
        <begin position="454"/>
        <end position="478"/>
    </location>
</feature>
<evidence type="ECO:0000313" key="3">
    <source>
        <dbReference type="Proteomes" id="UP001175211"/>
    </source>
</evidence>
<protein>
    <submittedName>
        <fullName evidence="2">Uncharacterized protein</fullName>
    </submittedName>
</protein>
<feature type="region of interest" description="Disordered" evidence="1">
    <location>
        <begin position="289"/>
        <end position="353"/>
    </location>
</feature>
<proteinExistence type="predicted"/>
<dbReference type="GeneID" id="85362885"/>